<dbReference type="SUPFAM" id="SSF81653">
    <property type="entry name" value="Calcium ATPase, transduction domain A"/>
    <property type="match status" value="1"/>
</dbReference>
<dbReference type="Gene3D" id="3.40.50.1000">
    <property type="entry name" value="HAD superfamily/HAD-like"/>
    <property type="match status" value="1"/>
</dbReference>
<dbReference type="SFLD" id="SFLDG00002">
    <property type="entry name" value="C1.7:_P-type_atpase_like"/>
    <property type="match status" value="1"/>
</dbReference>
<feature type="transmembrane region" description="Helical" evidence="16">
    <location>
        <begin position="168"/>
        <end position="189"/>
    </location>
</feature>
<dbReference type="PANTHER" id="PTHR43520:SF8">
    <property type="entry name" value="P-TYPE CU(+) TRANSPORTER"/>
    <property type="match status" value="1"/>
</dbReference>
<dbReference type="GO" id="GO:0043682">
    <property type="term" value="F:P-type divalent copper transporter activity"/>
    <property type="evidence" value="ECO:0007669"/>
    <property type="project" value="TreeGrafter"/>
</dbReference>
<keyword evidence="11" id="KW-1278">Translocase</keyword>
<evidence type="ECO:0000256" key="14">
    <source>
        <dbReference type="ARBA" id="ARBA00023065"/>
    </source>
</evidence>
<keyword evidence="12 16" id="KW-1133">Transmembrane helix</keyword>
<dbReference type="GO" id="GO:0005524">
    <property type="term" value="F:ATP binding"/>
    <property type="evidence" value="ECO:0007669"/>
    <property type="project" value="UniProtKB-KW"/>
</dbReference>
<dbReference type="InterPro" id="IPR018303">
    <property type="entry name" value="ATPase_P-typ_P_site"/>
</dbReference>
<dbReference type="InterPro" id="IPR006122">
    <property type="entry name" value="HMA_Cu_ion-bd"/>
</dbReference>
<evidence type="ECO:0000256" key="7">
    <source>
        <dbReference type="ARBA" id="ARBA00022741"/>
    </source>
</evidence>
<evidence type="ECO:0000256" key="5">
    <source>
        <dbReference type="ARBA" id="ARBA00022723"/>
    </source>
</evidence>
<dbReference type="SUPFAM" id="SSF56784">
    <property type="entry name" value="HAD-like"/>
    <property type="match status" value="1"/>
</dbReference>
<dbReference type="Gene3D" id="3.40.1110.10">
    <property type="entry name" value="Calcium-transporting ATPase, cytoplasmic domain N"/>
    <property type="match status" value="1"/>
</dbReference>
<evidence type="ECO:0000256" key="2">
    <source>
        <dbReference type="ARBA" id="ARBA00006024"/>
    </source>
</evidence>
<keyword evidence="13" id="KW-0186">Copper</keyword>
<dbReference type="SUPFAM" id="SSF81665">
    <property type="entry name" value="Calcium ATPase, transmembrane domain M"/>
    <property type="match status" value="1"/>
</dbReference>
<evidence type="ECO:0000256" key="15">
    <source>
        <dbReference type="ARBA" id="ARBA00023136"/>
    </source>
</evidence>
<feature type="transmembrane region" description="Helical" evidence="16">
    <location>
        <begin position="469"/>
        <end position="492"/>
    </location>
</feature>
<proteinExistence type="inferred from homology"/>
<evidence type="ECO:0000256" key="4">
    <source>
        <dbReference type="ARBA" id="ARBA00022692"/>
    </source>
</evidence>
<dbReference type="InterPro" id="IPR023299">
    <property type="entry name" value="ATPase_P-typ_cyto_dom_N"/>
</dbReference>
<keyword evidence="15 16" id="KW-0472">Membrane</keyword>
<evidence type="ECO:0000256" key="10">
    <source>
        <dbReference type="ARBA" id="ARBA00022842"/>
    </source>
</evidence>
<dbReference type="NCBIfam" id="TIGR00003">
    <property type="entry name" value="copper ion binding protein"/>
    <property type="match status" value="2"/>
</dbReference>
<dbReference type="InterPro" id="IPR008250">
    <property type="entry name" value="ATPase_P-typ_transduc_dom_A_sf"/>
</dbReference>
<dbReference type="PRINTS" id="PR00942">
    <property type="entry name" value="CUATPASEI"/>
</dbReference>
<dbReference type="SFLD" id="SFLDF00027">
    <property type="entry name" value="p-type_atpase"/>
    <property type="match status" value="1"/>
</dbReference>
<reference evidence="18" key="1">
    <citation type="journal article" date="2022" name="Nat. Microbiol.">
        <title>Unique mobile elements and scalable gene flow at the prokaryote-eukaryote boundary revealed by circularized Asgard archaea genomes.</title>
        <authorList>
            <person name="Wu F."/>
            <person name="Speth D.R."/>
            <person name="Philosof A."/>
            <person name="Cremiere A."/>
            <person name="Narayanan A."/>
            <person name="Barco R.A."/>
            <person name="Connon S.A."/>
            <person name="Amend J.P."/>
            <person name="Antoshechkin I.A."/>
            <person name="Orphan V.J."/>
        </authorList>
    </citation>
    <scope>NUCLEOTIDE SEQUENCE</scope>
    <source>
        <strain evidence="18">PR6</strain>
    </source>
</reference>
<evidence type="ECO:0000256" key="8">
    <source>
        <dbReference type="ARBA" id="ARBA00022796"/>
    </source>
</evidence>
<evidence type="ECO:0000256" key="16">
    <source>
        <dbReference type="SAM" id="Phobius"/>
    </source>
</evidence>
<evidence type="ECO:0000256" key="3">
    <source>
        <dbReference type="ARBA" id="ARBA00022448"/>
    </source>
</evidence>
<dbReference type="InterPro" id="IPR023298">
    <property type="entry name" value="ATPase_P-typ_TM_dom_sf"/>
</dbReference>
<dbReference type="SUPFAM" id="SSF55008">
    <property type="entry name" value="HMA, heavy metal-associated domain"/>
    <property type="match status" value="2"/>
</dbReference>
<keyword evidence="5" id="KW-0479">Metal-binding</keyword>
<dbReference type="NCBIfam" id="TIGR01525">
    <property type="entry name" value="ATPase-IB_hvy"/>
    <property type="match status" value="1"/>
</dbReference>
<dbReference type="InterPro" id="IPR059000">
    <property type="entry name" value="ATPase_P-type_domA"/>
</dbReference>
<dbReference type="GO" id="GO:0012505">
    <property type="term" value="C:endomembrane system"/>
    <property type="evidence" value="ECO:0007669"/>
    <property type="project" value="UniProtKB-SubCell"/>
</dbReference>
<evidence type="ECO:0000256" key="12">
    <source>
        <dbReference type="ARBA" id="ARBA00022989"/>
    </source>
</evidence>
<dbReference type="InterPro" id="IPR036163">
    <property type="entry name" value="HMA_dom_sf"/>
</dbReference>
<evidence type="ECO:0000256" key="6">
    <source>
        <dbReference type="ARBA" id="ARBA00022737"/>
    </source>
</evidence>
<evidence type="ECO:0000256" key="9">
    <source>
        <dbReference type="ARBA" id="ARBA00022840"/>
    </source>
</evidence>
<keyword evidence="14" id="KW-0406">Ion transport</keyword>
<dbReference type="PRINTS" id="PR00943">
    <property type="entry name" value="CUATPASE"/>
</dbReference>
<keyword evidence="9" id="KW-0067">ATP-binding</keyword>
<dbReference type="FunFam" id="3.30.70.100:FF:000005">
    <property type="entry name" value="Copper-exporting P-type ATPase A"/>
    <property type="match status" value="1"/>
</dbReference>
<dbReference type="PROSITE" id="PS50846">
    <property type="entry name" value="HMA_2"/>
    <property type="match status" value="2"/>
</dbReference>
<evidence type="ECO:0000313" key="18">
    <source>
        <dbReference type="EMBL" id="UJG43146.1"/>
    </source>
</evidence>
<dbReference type="Pfam" id="PF00122">
    <property type="entry name" value="E1-E2_ATPase"/>
    <property type="match status" value="1"/>
</dbReference>
<dbReference type="Proteomes" id="UP001200513">
    <property type="component" value="Chromosome"/>
</dbReference>
<keyword evidence="8" id="KW-0187">Copper transport</keyword>
<feature type="domain" description="HMA" evidence="17">
    <location>
        <begin position="5"/>
        <end position="71"/>
    </location>
</feature>
<dbReference type="PANTHER" id="PTHR43520">
    <property type="entry name" value="ATP7, ISOFORM B"/>
    <property type="match status" value="1"/>
</dbReference>
<dbReference type="InterPro" id="IPR023214">
    <property type="entry name" value="HAD_sf"/>
</dbReference>
<feature type="transmembrane region" description="Helical" evidence="16">
    <location>
        <begin position="209"/>
        <end position="232"/>
    </location>
</feature>
<keyword evidence="10" id="KW-0460">Magnesium</keyword>
<keyword evidence="4 16" id="KW-0812">Transmembrane</keyword>
<evidence type="ECO:0000259" key="17">
    <source>
        <dbReference type="PROSITE" id="PS50846"/>
    </source>
</evidence>
<comment type="subcellular location">
    <subcellularLocation>
        <location evidence="1">Endomembrane system</location>
        <topology evidence="1">Multi-pass membrane protein</topology>
    </subcellularLocation>
</comment>
<dbReference type="PRINTS" id="PR00119">
    <property type="entry name" value="CATATPASE"/>
</dbReference>
<keyword evidence="7" id="KW-0547">Nucleotide-binding</keyword>
<dbReference type="EMBL" id="CP084167">
    <property type="protein sequence ID" value="UJG43146.1"/>
    <property type="molecule type" value="Genomic_DNA"/>
</dbReference>
<feature type="transmembrane region" description="Helical" evidence="16">
    <location>
        <begin position="788"/>
        <end position="812"/>
    </location>
</feature>
<feature type="domain" description="HMA" evidence="17">
    <location>
        <begin position="78"/>
        <end position="144"/>
    </location>
</feature>
<evidence type="ECO:0000256" key="13">
    <source>
        <dbReference type="ARBA" id="ARBA00023008"/>
    </source>
</evidence>
<organism evidence="18">
    <name type="scientific">Candidatus Heimdallarchaeum endolithica</name>
    <dbReference type="NCBI Taxonomy" id="2876572"/>
    <lineage>
        <taxon>Archaea</taxon>
        <taxon>Promethearchaeati</taxon>
        <taxon>Candidatus Heimdallarchaeota</taxon>
        <taxon>Candidatus Heimdallarchaeia (ex Rinke et al. 2021) (nom. nud.)</taxon>
        <taxon>Candidatus Heimdallarchaeales</taxon>
        <taxon>Candidatus Heimdallarchaeaceae</taxon>
        <taxon>Candidatus Heimdallarchaeum</taxon>
    </lineage>
</organism>
<dbReference type="NCBIfam" id="TIGR01494">
    <property type="entry name" value="ATPase_P-type"/>
    <property type="match status" value="1"/>
</dbReference>
<dbReference type="GO" id="GO:0005507">
    <property type="term" value="F:copper ion binding"/>
    <property type="evidence" value="ECO:0007669"/>
    <property type="project" value="InterPro"/>
</dbReference>
<dbReference type="AlphaFoldDB" id="A0A9Y1BQL9"/>
<dbReference type="InterPro" id="IPR017969">
    <property type="entry name" value="Heavy-metal-associated_CS"/>
</dbReference>
<comment type="similarity">
    <text evidence="2">Belongs to the cation transport ATPase (P-type) (TC 3.A.3) family. Type IB subfamily.</text>
</comment>
<dbReference type="Pfam" id="PF00403">
    <property type="entry name" value="HMA"/>
    <property type="match status" value="2"/>
</dbReference>
<feature type="transmembrane region" description="Helical" evidence="16">
    <location>
        <begin position="278"/>
        <end position="296"/>
    </location>
</feature>
<gene>
    <name evidence="18" type="ORF">K9W46_12325</name>
</gene>
<dbReference type="FunFam" id="2.70.150.10:FF:000002">
    <property type="entry name" value="Copper-transporting ATPase 1, putative"/>
    <property type="match status" value="1"/>
</dbReference>
<dbReference type="InterPro" id="IPR044492">
    <property type="entry name" value="P_typ_ATPase_HD_dom"/>
</dbReference>
<keyword evidence="6" id="KW-0677">Repeat</keyword>
<feature type="transmembrane region" description="Helical" evidence="16">
    <location>
        <begin position="818"/>
        <end position="837"/>
    </location>
</feature>
<dbReference type="PROSITE" id="PS00154">
    <property type="entry name" value="ATPASE_E1_E2"/>
    <property type="match status" value="1"/>
</dbReference>
<dbReference type="InterPro" id="IPR027256">
    <property type="entry name" value="P-typ_ATPase_IB"/>
</dbReference>
<accession>A0A9Y1BQL9</accession>
<dbReference type="Pfam" id="PF00702">
    <property type="entry name" value="Hydrolase"/>
    <property type="match status" value="1"/>
</dbReference>
<dbReference type="GO" id="GO:0016020">
    <property type="term" value="C:membrane"/>
    <property type="evidence" value="ECO:0007669"/>
    <property type="project" value="InterPro"/>
</dbReference>
<dbReference type="GO" id="GO:0016887">
    <property type="term" value="F:ATP hydrolysis activity"/>
    <property type="evidence" value="ECO:0007669"/>
    <property type="project" value="InterPro"/>
</dbReference>
<dbReference type="InterPro" id="IPR001757">
    <property type="entry name" value="P_typ_ATPase"/>
</dbReference>
<protein>
    <submittedName>
        <fullName evidence="18">Heavy metal translocating P-type ATPase</fullName>
    </submittedName>
</protein>
<dbReference type="InterPro" id="IPR006121">
    <property type="entry name" value="HMA_dom"/>
</dbReference>
<dbReference type="FunFam" id="3.30.70.100:FF:000001">
    <property type="entry name" value="ATPase copper transporting beta"/>
    <property type="match status" value="1"/>
</dbReference>
<dbReference type="GO" id="GO:0055070">
    <property type="term" value="P:copper ion homeostasis"/>
    <property type="evidence" value="ECO:0007669"/>
    <property type="project" value="TreeGrafter"/>
</dbReference>
<dbReference type="CDD" id="cd02094">
    <property type="entry name" value="P-type_ATPase_Cu-like"/>
    <property type="match status" value="1"/>
</dbReference>
<feature type="transmembrane region" description="Helical" evidence="16">
    <location>
        <begin position="433"/>
        <end position="457"/>
    </location>
</feature>
<dbReference type="SFLD" id="SFLDS00003">
    <property type="entry name" value="Haloacid_Dehalogenase"/>
    <property type="match status" value="1"/>
</dbReference>
<name>A0A9Y1BQL9_9ARCH</name>
<dbReference type="Gene3D" id="3.30.70.100">
    <property type="match status" value="2"/>
</dbReference>
<dbReference type="Gene3D" id="2.70.150.10">
    <property type="entry name" value="Calcium-transporting ATPase, cytoplasmic transduction domain A"/>
    <property type="match status" value="1"/>
</dbReference>
<sequence length="854" mass="93126">MKNEDTIILSVEGMTCSSCVSRVEKALKSVQGVNSAEVNLLSHQAKVTYDSNLVSLDLLVDAVSSSGYKASLPLKEENKVSLSIEGMTCSSCVNTIEKNLSKLEGIKDVKVVLANNSAVLDVDPEKIDFDTVLSTVKDLGYKAKIMKESEQALSYSKNKHLVDMRNRFWLSLIFSIPVFIFAMGHMVPFKNWFPAFAEWQRTFYIFPGMPFSIFVQLILTTPVQFIISYPFYRAAWKSITHKSASMDVLVVIGTTAAYLYSLFTIIYKYFVPVYEGQVFFETSAILLTFIFLGKYLEEVTKGRTSEAIKKLIELRPKTAKVERDGKELEIPVDDVVVGDICLIRPGDSVPVDGVVLDGQSYVNESMITGESIPIFKDKGDTVIGGTINENGFIKVKATKVGKDTTLNQIIKMVENAQTSKLPIQKLADTISNYFVPAVILIALIAFVTWFTLISIGVVNVDILPAGTSIFLFSFLVGIAVIVISCPCALGLATPTAIMVGTGLGAQNGILIRTGEALERAKNIETILLDKTGTITKGNPEVTDIIPLNDTLNEEEILAIAGSLEQGSEHSIAQAVRNHALEKELVLSKLKDFEAIPGKGVTANLHDNQYYFGNRRLLNDLNLELNQSTTVILNSLENEGKTAMILVENNIPIGIVAIADTIKDNSPEAIDLMKKMGLNVVMVSGDNERAAKAIAKLAGIEEVHADVLPEDKLKIVKIYQEKGHQVAFVGDGINDAPALAQSDIGIAIGSGTDVAIETGDIILIKDDLRDVVTAIDLSKKTIRKVKLGLFWALFYNSLAIPIAAGILFIPFGFVLPAEIAGLSMAMSSVSVVLNSLTLKRYKNPFQKKSKSKATL</sequence>
<dbReference type="CDD" id="cd00371">
    <property type="entry name" value="HMA"/>
    <property type="match status" value="2"/>
</dbReference>
<dbReference type="InterPro" id="IPR036412">
    <property type="entry name" value="HAD-like_sf"/>
</dbReference>
<evidence type="ECO:0000256" key="1">
    <source>
        <dbReference type="ARBA" id="ARBA00004127"/>
    </source>
</evidence>
<dbReference type="PROSITE" id="PS01047">
    <property type="entry name" value="HMA_1"/>
    <property type="match status" value="2"/>
</dbReference>
<evidence type="ECO:0000256" key="11">
    <source>
        <dbReference type="ARBA" id="ARBA00022967"/>
    </source>
</evidence>
<keyword evidence="3" id="KW-0813">Transport</keyword>
<feature type="transmembrane region" description="Helical" evidence="16">
    <location>
        <begin position="244"/>
        <end position="266"/>
    </location>
</feature>